<organism evidence="2 4">
    <name type="scientific">Anoxybacteroides rupiense</name>
    <dbReference type="NCBI Taxonomy" id="311460"/>
    <lineage>
        <taxon>Bacteria</taxon>
        <taxon>Bacillati</taxon>
        <taxon>Bacillota</taxon>
        <taxon>Bacilli</taxon>
        <taxon>Bacillales</taxon>
        <taxon>Anoxybacillaceae</taxon>
        <taxon>Anoxybacteroides</taxon>
    </lineage>
</organism>
<evidence type="ECO:0000313" key="1">
    <source>
        <dbReference type="EMBL" id="MDE8565248.1"/>
    </source>
</evidence>
<proteinExistence type="predicted"/>
<evidence type="ECO:0000313" key="4">
    <source>
        <dbReference type="Proteomes" id="UP001339962"/>
    </source>
</evidence>
<sequence length="78" mass="9206">MEEEKQPTHQLNDRFSRLMFGDFPFRQEKQTNVAETSSSQQGVDFLQLMQDIDTLVSSFHQLKPFMKTFTSFTDLLKK</sequence>
<keyword evidence="3" id="KW-1185">Reference proteome</keyword>
<reference evidence="1 3" key="1">
    <citation type="submission" date="2023-01" db="EMBL/GenBank/DDBJ databases">
        <title>Genome-based reclassification of Anoxybacillus geothermalis as a later heterotypic synonym of Anoxybacillus rupiensis.</title>
        <authorList>
            <person name="Inan Bektas K."/>
            <person name="Canakci S."/>
            <person name="Belduz A.A."/>
            <person name="Guler H.H."/>
        </authorList>
    </citation>
    <scope>NUCLEOTIDE SEQUENCE [LARGE SCALE GENOMIC DNA]</scope>
    <source>
        <strain evidence="1 3">DSM 17127</strain>
    </source>
</reference>
<evidence type="ECO:0000313" key="2">
    <source>
        <dbReference type="EMBL" id="MED5051862.1"/>
    </source>
</evidence>
<accession>A0ABD5IU61</accession>
<dbReference type="RefSeq" id="WP_080860616.1">
    <property type="nucleotide sequence ID" value="NZ_JAQOTG010000019.1"/>
</dbReference>
<reference evidence="2 4" key="2">
    <citation type="submission" date="2023-03" db="EMBL/GenBank/DDBJ databases">
        <title>Bacillus Genome Sequencing.</title>
        <authorList>
            <person name="Dunlap C."/>
        </authorList>
    </citation>
    <scope>NUCLEOTIDE SEQUENCE [LARGE SCALE GENOMIC DNA]</scope>
    <source>
        <strain evidence="2 4">NRS-38</strain>
    </source>
</reference>
<dbReference type="Proteomes" id="UP001213979">
    <property type="component" value="Unassembled WGS sequence"/>
</dbReference>
<dbReference type="EMBL" id="JARTLI010000012">
    <property type="protein sequence ID" value="MED5051862.1"/>
    <property type="molecule type" value="Genomic_DNA"/>
</dbReference>
<comment type="caution">
    <text evidence="2">The sequence shown here is derived from an EMBL/GenBank/DDBJ whole genome shotgun (WGS) entry which is preliminary data.</text>
</comment>
<dbReference type="AlphaFoldDB" id="A0ABD5IU61"/>
<name>A0ABD5IU61_9BACL</name>
<dbReference type="Proteomes" id="UP001339962">
    <property type="component" value="Unassembled WGS sequence"/>
</dbReference>
<protein>
    <submittedName>
        <fullName evidence="2">Uncharacterized protein</fullName>
    </submittedName>
</protein>
<dbReference type="EMBL" id="JAQOTG010000019">
    <property type="protein sequence ID" value="MDE8565248.1"/>
    <property type="molecule type" value="Genomic_DNA"/>
</dbReference>
<gene>
    <name evidence="2" type="ORF">P9850_08335</name>
    <name evidence="1" type="ORF">PNH38_15425</name>
</gene>
<evidence type="ECO:0000313" key="3">
    <source>
        <dbReference type="Proteomes" id="UP001213979"/>
    </source>
</evidence>